<dbReference type="Gene3D" id="4.10.900.10">
    <property type="entry name" value="TCF3-CBD (Catenin binding domain)"/>
    <property type="match status" value="1"/>
</dbReference>
<dbReference type="EMBL" id="BMAO01020618">
    <property type="protein sequence ID" value="GFQ68679.1"/>
    <property type="molecule type" value="Genomic_DNA"/>
</dbReference>
<dbReference type="Pfam" id="PF08347">
    <property type="entry name" value="CTNNB1_binding"/>
    <property type="match status" value="1"/>
</dbReference>
<keyword evidence="4" id="KW-1185">Reference proteome</keyword>
<comment type="caution">
    <text evidence="3">The sequence shown here is derived from an EMBL/GenBank/DDBJ whole genome shotgun (WGS) entry which is preliminary data.</text>
</comment>
<dbReference type="OrthoDB" id="6434831at2759"/>
<dbReference type="InterPro" id="IPR027397">
    <property type="entry name" value="Catenin-bd_sf"/>
</dbReference>
<accession>A0A8X6GK95</accession>
<dbReference type="Proteomes" id="UP000887116">
    <property type="component" value="Unassembled WGS sequence"/>
</dbReference>
<protein>
    <submittedName>
        <fullName evidence="3">CTNNB1_binding domain-containing protein</fullName>
    </submittedName>
</protein>
<feature type="domain" description="CTNNB1 binding N-teminal" evidence="2">
    <location>
        <begin position="7"/>
        <end position="113"/>
    </location>
</feature>
<evidence type="ECO:0000259" key="2">
    <source>
        <dbReference type="Pfam" id="PF08347"/>
    </source>
</evidence>
<dbReference type="GO" id="GO:0009887">
    <property type="term" value="P:animal organ morphogenesis"/>
    <property type="evidence" value="ECO:0007669"/>
    <property type="project" value="UniProtKB-ARBA"/>
</dbReference>
<organism evidence="3 4">
    <name type="scientific">Trichonephila clavata</name>
    <name type="common">Joro spider</name>
    <name type="synonym">Nephila clavata</name>
    <dbReference type="NCBI Taxonomy" id="2740835"/>
    <lineage>
        <taxon>Eukaryota</taxon>
        <taxon>Metazoa</taxon>
        <taxon>Ecdysozoa</taxon>
        <taxon>Arthropoda</taxon>
        <taxon>Chelicerata</taxon>
        <taxon>Arachnida</taxon>
        <taxon>Araneae</taxon>
        <taxon>Araneomorphae</taxon>
        <taxon>Entelegynae</taxon>
        <taxon>Araneoidea</taxon>
        <taxon>Nephilidae</taxon>
        <taxon>Trichonephila</taxon>
    </lineage>
</organism>
<gene>
    <name evidence="3" type="primary">NCL1_53275</name>
    <name evidence="3" type="ORF">TNCT_736541</name>
</gene>
<name>A0A8X6GK95_TRICU</name>
<evidence type="ECO:0000313" key="4">
    <source>
        <dbReference type="Proteomes" id="UP000887116"/>
    </source>
</evidence>
<dbReference type="InterPro" id="IPR013558">
    <property type="entry name" value="CTNNB1-bd_N"/>
</dbReference>
<reference evidence="3" key="1">
    <citation type="submission" date="2020-07" db="EMBL/GenBank/DDBJ databases">
        <title>Multicomponent nature underlies the extraordinary mechanical properties of spider dragline silk.</title>
        <authorList>
            <person name="Kono N."/>
            <person name="Nakamura H."/>
            <person name="Mori M."/>
            <person name="Yoshida Y."/>
            <person name="Ohtoshi R."/>
            <person name="Malay A.D."/>
            <person name="Moran D.A.P."/>
            <person name="Tomita M."/>
            <person name="Numata K."/>
            <person name="Arakawa K."/>
        </authorList>
    </citation>
    <scope>NUCLEOTIDE SEQUENCE</scope>
</reference>
<sequence>MPHASEIPCNDELKVYRVEGVGEEEERSSAENLKDVKTSLVTEEEEKNATNFSSSTKSPRPSAEQSGPASQHGKRKSKEIEVKEGKPFEHQHFLPPTPYGYMVAPIPHPNGPYSAISMKVVMKPNRIFFFANKHPKIMALGKITLVKSGVLTGLGAPSALRGPSGFGRCVTAGDAPS</sequence>
<evidence type="ECO:0000256" key="1">
    <source>
        <dbReference type="SAM" id="MobiDB-lite"/>
    </source>
</evidence>
<proteinExistence type="predicted"/>
<dbReference type="AlphaFoldDB" id="A0A8X6GK95"/>
<feature type="region of interest" description="Disordered" evidence="1">
    <location>
        <begin position="20"/>
        <end position="91"/>
    </location>
</feature>
<evidence type="ECO:0000313" key="3">
    <source>
        <dbReference type="EMBL" id="GFQ68679.1"/>
    </source>
</evidence>
<feature type="compositionally biased region" description="Basic and acidic residues" evidence="1">
    <location>
        <begin position="27"/>
        <end position="37"/>
    </location>
</feature>
<feature type="compositionally biased region" description="Basic and acidic residues" evidence="1">
    <location>
        <begin position="78"/>
        <end position="91"/>
    </location>
</feature>
<feature type="compositionally biased region" description="Polar residues" evidence="1">
    <location>
        <begin position="49"/>
        <end position="69"/>
    </location>
</feature>